<dbReference type="AlphaFoldDB" id="A0A7S0CCX2"/>
<reference evidence="3" key="1">
    <citation type="submission" date="2021-01" db="EMBL/GenBank/DDBJ databases">
        <authorList>
            <person name="Corre E."/>
            <person name="Pelletier E."/>
            <person name="Niang G."/>
            <person name="Scheremetjew M."/>
            <person name="Finn R."/>
            <person name="Kale V."/>
            <person name="Holt S."/>
            <person name="Cochrane G."/>
            <person name="Meng A."/>
            <person name="Brown T."/>
            <person name="Cohen L."/>
        </authorList>
    </citation>
    <scope>NUCLEOTIDE SEQUENCE</scope>
    <source>
        <strain evidence="3">CCAP1064/1</strain>
    </source>
</reference>
<name>A0A7S0CCX2_9STRA</name>
<feature type="coiled-coil region" evidence="1">
    <location>
        <begin position="81"/>
        <end position="115"/>
    </location>
</feature>
<keyword evidence="2" id="KW-0472">Membrane</keyword>
<evidence type="ECO:0000256" key="1">
    <source>
        <dbReference type="SAM" id="Coils"/>
    </source>
</evidence>
<dbReference type="EMBL" id="HBEL01034361">
    <property type="protein sequence ID" value="CAD8420030.1"/>
    <property type="molecule type" value="Transcribed_RNA"/>
</dbReference>
<proteinExistence type="predicted"/>
<feature type="transmembrane region" description="Helical" evidence="2">
    <location>
        <begin position="48"/>
        <end position="66"/>
    </location>
</feature>
<keyword evidence="2" id="KW-1133">Transmembrane helix</keyword>
<keyword evidence="1" id="KW-0175">Coiled coil</keyword>
<organism evidence="3">
    <name type="scientific">Proboscia inermis</name>
    <dbReference type="NCBI Taxonomy" id="420281"/>
    <lineage>
        <taxon>Eukaryota</taxon>
        <taxon>Sar</taxon>
        <taxon>Stramenopiles</taxon>
        <taxon>Ochrophyta</taxon>
        <taxon>Bacillariophyta</taxon>
        <taxon>Coscinodiscophyceae</taxon>
        <taxon>Rhizosoleniophycidae</taxon>
        <taxon>Rhizosoleniales</taxon>
        <taxon>Rhizosoleniaceae</taxon>
        <taxon>Proboscia</taxon>
    </lineage>
</organism>
<keyword evidence="2" id="KW-0812">Transmembrane</keyword>
<sequence length="263" mass="29607">MSVATTGTTQTQTKEEVGCFERIKQGLVGTVSLATLVAHAISILNNHIVLYVSAIFALIASCLALVNERRLAQQETFRNVMNDLRDECIFIEEENDKIKDTINRLEQSADEVREIEGGLNDMARSQGADVQQLLQLVSSNKKFQSQMKEIIRLKAGQDLITLVMECDHDENFKISGPEVDELILRVSTLESARIDENRFREAIEEQDGNVNLIIDMVGKTIGNNEENEAEEDLDFVHMADSVVYLESMRSQLFSEVAPRGQNW</sequence>
<gene>
    <name evidence="3" type="ORF">PINE0816_LOCUS16165</name>
</gene>
<accession>A0A7S0CCX2</accession>
<protein>
    <submittedName>
        <fullName evidence="3">Uncharacterized protein</fullName>
    </submittedName>
</protein>
<evidence type="ECO:0000313" key="3">
    <source>
        <dbReference type="EMBL" id="CAD8420030.1"/>
    </source>
</evidence>
<evidence type="ECO:0000256" key="2">
    <source>
        <dbReference type="SAM" id="Phobius"/>
    </source>
</evidence>